<name>A0ABD0J537_9CAEN</name>
<sequence>RPGRRCRLSLDDVADLMSDSLVLAMRPVWLTGWLIDPNSYNSHPHFADNAPPEYAQLQKCCGAWLCDGARVATSAELITFLSECGSDRVSAIGNTVFMDFGRGAGESCQSVSSSLRTRRHDRGRAAIFLWHVTRILRAHVLECPQVVVSRCRLQKVGG</sequence>
<organism evidence="1 2">
    <name type="scientific">Batillaria attramentaria</name>
    <dbReference type="NCBI Taxonomy" id="370345"/>
    <lineage>
        <taxon>Eukaryota</taxon>
        <taxon>Metazoa</taxon>
        <taxon>Spiralia</taxon>
        <taxon>Lophotrochozoa</taxon>
        <taxon>Mollusca</taxon>
        <taxon>Gastropoda</taxon>
        <taxon>Caenogastropoda</taxon>
        <taxon>Sorbeoconcha</taxon>
        <taxon>Cerithioidea</taxon>
        <taxon>Batillariidae</taxon>
        <taxon>Batillaria</taxon>
    </lineage>
</organism>
<accession>A0ABD0J537</accession>
<reference evidence="1 2" key="1">
    <citation type="journal article" date="2023" name="Sci. Data">
        <title>Genome assembly of the Korean intertidal mud-creeper Batillaria attramentaria.</title>
        <authorList>
            <person name="Patra A.K."/>
            <person name="Ho P.T."/>
            <person name="Jun S."/>
            <person name="Lee S.J."/>
            <person name="Kim Y."/>
            <person name="Won Y.J."/>
        </authorList>
    </citation>
    <scope>NUCLEOTIDE SEQUENCE [LARGE SCALE GENOMIC DNA]</scope>
    <source>
        <strain evidence="1">Wonlab-2016</strain>
    </source>
</reference>
<gene>
    <name evidence="1" type="ORF">BaRGS_00039077</name>
</gene>
<evidence type="ECO:0000313" key="2">
    <source>
        <dbReference type="Proteomes" id="UP001519460"/>
    </source>
</evidence>
<dbReference type="AlphaFoldDB" id="A0ABD0J537"/>
<evidence type="ECO:0000313" key="1">
    <source>
        <dbReference type="EMBL" id="KAK7458946.1"/>
    </source>
</evidence>
<dbReference type="EMBL" id="JACVVK020000662">
    <property type="protein sequence ID" value="KAK7458946.1"/>
    <property type="molecule type" value="Genomic_DNA"/>
</dbReference>
<feature type="non-terminal residue" evidence="1">
    <location>
        <position position="1"/>
    </location>
</feature>
<comment type="caution">
    <text evidence="1">The sequence shown here is derived from an EMBL/GenBank/DDBJ whole genome shotgun (WGS) entry which is preliminary data.</text>
</comment>
<protein>
    <submittedName>
        <fullName evidence="1">Uncharacterized protein</fullName>
    </submittedName>
</protein>
<proteinExistence type="predicted"/>
<keyword evidence="2" id="KW-1185">Reference proteome</keyword>
<dbReference type="Proteomes" id="UP001519460">
    <property type="component" value="Unassembled WGS sequence"/>
</dbReference>